<dbReference type="GO" id="GO:0062193">
    <property type="term" value="F:D-ribose pyranase activity"/>
    <property type="evidence" value="ECO:0007669"/>
    <property type="project" value="UniProtKB-EC"/>
</dbReference>
<comment type="catalytic activity">
    <reaction evidence="1">
        <text>beta-D-ribopyranose = beta-D-ribofuranose</text>
        <dbReference type="Rhea" id="RHEA:25432"/>
        <dbReference type="ChEBI" id="CHEBI:27476"/>
        <dbReference type="ChEBI" id="CHEBI:47002"/>
        <dbReference type="EC" id="5.4.99.62"/>
    </reaction>
</comment>
<dbReference type="Proteomes" id="UP000286716">
    <property type="component" value="Unassembled WGS sequence"/>
</dbReference>
<dbReference type="SUPFAM" id="SSF102546">
    <property type="entry name" value="RbsD-like"/>
    <property type="match status" value="1"/>
</dbReference>
<proteinExistence type="predicted"/>
<comment type="catalytic activity">
    <reaction evidence="3">
        <text>alpha-L-fucose = beta-L-fucose</text>
        <dbReference type="Rhea" id="RHEA:25580"/>
        <dbReference type="ChEBI" id="CHEBI:42548"/>
        <dbReference type="ChEBI" id="CHEBI:42589"/>
        <dbReference type="EC" id="5.1.3.29"/>
    </reaction>
</comment>
<protein>
    <submittedName>
        <fullName evidence="4">RbsD or FucU transport</fullName>
    </submittedName>
</protein>
<dbReference type="InterPro" id="IPR007721">
    <property type="entry name" value="RbsD_FucU"/>
</dbReference>
<reference evidence="4 5" key="1">
    <citation type="submission" date="2018-05" db="EMBL/GenBank/DDBJ databases">
        <title>Evolution of GPA BGCs.</title>
        <authorList>
            <person name="Waglechner N."/>
            <person name="Wright G.D."/>
        </authorList>
    </citation>
    <scope>NUCLEOTIDE SEQUENCE [LARGE SCALE GENOMIC DNA]</scope>
    <source>
        <strain evidence="4 5">DSM 5908</strain>
    </source>
</reference>
<dbReference type="Gene3D" id="3.40.1650.10">
    <property type="entry name" value="RbsD-like domain"/>
    <property type="match status" value="1"/>
</dbReference>
<keyword evidence="5" id="KW-1185">Reference proteome</keyword>
<dbReference type="OrthoDB" id="9805009at2"/>
<dbReference type="Pfam" id="PF05025">
    <property type="entry name" value="RbsD_FucU"/>
    <property type="match status" value="1"/>
</dbReference>
<dbReference type="GO" id="GO:0006004">
    <property type="term" value="P:fucose metabolic process"/>
    <property type="evidence" value="ECO:0007669"/>
    <property type="project" value="TreeGrafter"/>
</dbReference>
<evidence type="ECO:0000256" key="2">
    <source>
        <dbReference type="ARBA" id="ARBA00023235"/>
    </source>
</evidence>
<gene>
    <name evidence="4" type="ORF">DMA12_06135</name>
</gene>
<dbReference type="AlphaFoldDB" id="A0A428X025"/>
<organism evidence="4 5">
    <name type="scientific">Amycolatopsis balhimycina DSM 5908</name>
    <dbReference type="NCBI Taxonomy" id="1081091"/>
    <lineage>
        <taxon>Bacteria</taxon>
        <taxon>Bacillati</taxon>
        <taxon>Actinomycetota</taxon>
        <taxon>Actinomycetes</taxon>
        <taxon>Pseudonocardiales</taxon>
        <taxon>Pseudonocardiaceae</taxon>
        <taxon>Amycolatopsis</taxon>
    </lineage>
</organism>
<evidence type="ECO:0000256" key="3">
    <source>
        <dbReference type="ARBA" id="ARBA00036324"/>
    </source>
</evidence>
<evidence type="ECO:0000313" key="5">
    <source>
        <dbReference type="Proteomes" id="UP000286716"/>
    </source>
</evidence>
<dbReference type="InterPro" id="IPR023750">
    <property type="entry name" value="RbsD-like_sf"/>
</dbReference>
<dbReference type="InterPro" id="IPR050443">
    <property type="entry name" value="RbsD/FucU_mutarotase"/>
</dbReference>
<comment type="caution">
    <text evidence="4">The sequence shown here is derived from an EMBL/GenBank/DDBJ whole genome shotgun (WGS) entry which is preliminary data.</text>
</comment>
<dbReference type="GO" id="GO:0042806">
    <property type="term" value="F:fucose binding"/>
    <property type="evidence" value="ECO:0007669"/>
    <property type="project" value="TreeGrafter"/>
</dbReference>
<sequence>MLRYPLLHPPLLRALAATGHGSRVLIADANYAHATNVAPGAELIHLNLRRGLVTVDDVLAPLLTAVPVESVTAMLPDDGNPPECWKGYEELLGPDLPLRPVERFEFYRAGREPEVALCIATGDDRLYANLLLTVGFLPAGGYCADSY</sequence>
<dbReference type="PANTHER" id="PTHR31690">
    <property type="entry name" value="FUCOSE MUTAROTASE"/>
    <property type="match status" value="1"/>
</dbReference>
<dbReference type="RefSeq" id="WP_020647104.1">
    <property type="nucleotide sequence ID" value="NZ_QHHU01000006.1"/>
</dbReference>
<dbReference type="PANTHER" id="PTHR31690:SF4">
    <property type="entry name" value="FUCOSE MUTAROTASE"/>
    <property type="match status" value="1"/>
</dbReference>
<dbReference type="EMBL" id="QHHU01000006">
    <property type="protein sequence ID" value="RSM48701.1"/>
    <property type="molecule type" value="Genomic_DNA"/>
</dbReference>
<accession>A0A428X025</accession>
<name>A0A428X025_AMYBA</name>
<evidence type="ECO:0000313" key="4">
    <source>
        <dbReference type="EMBL" id="RSM48701.1"/>
    </source>
</evidence>
<keyword evidence="2" id="KW-0413">Isomerase</keyword>
<evidence type="ECO:0000256" key="1">
    <source>
        <dbReference type="ARBA" id="ARBA00000223"/>
    </source>
</evidence>
<dbReference type="GO" id="GO:0036373">
    <property type="term" value="F:L-fucose mutarotase activity"/>
    <property type="evidence" value="ECO:0007669"/>
    <property type="project" value="UniProtKB-EC"/>
</dbReference>